<proteinExistence type="predicted"/>
<dbReference type="Proteomes" id="UP000242715">
    <property type="component" value="Unassembled WGS sequence"/>
</dbReference>
<sequence>MYELHFTVPVVGDILCTLNSRLDAAMVSVLPDNLQAKILLADCSKSIGLALRKKNKIANIVFVNYPDSSSMIDITPENYKYEKLNMIVKTSTQKATQSQGFSYDR</sequence>
<dbReference type="AlphaFoldDB" id="A0A2Z6PDX2"/>
<dbReference type="EMBL" id="DF974465">
    <property type="protein sequence ID" value="GAU48730.1"/>
    <property type="molecule type" value="Genomic_DNA"/>
</dbReference>
<evidence type="ECO:0000313" key="1">
    <source>
        <dbReference type="EMBL" id="GAU48730.1"/>
    </source>
</evidence>
<keyword evidence="2" id="KW-1185">Reference proteome</keyword>
<evidence type="ECO:0000313" key="2">
    <source>
        <dbReference type="Proteomes" id="UP000242715"/>
    </source>
</evidence>
<protein>
    <submittedName>
        <fullName evidence="1">Uncharacterized protein</fullName>
    </submittedName>
</protein>
<gene>
    <name evidence="1" type="ORF">TSUD_192290</name>
</gene>
<name>A0A2Z6PDX2_TRISU</name>
<accession>A0A2Z6PDX2</accession>
<dbReference type="OrthoDB" id="1742721at2759"/>
<reference evidence="2" key="1">
    <citation type="journal article" date="2017" name="Front. Plant Sci.">
        <title>Climate Clever Clovers: New Paradigm to Reduce the Environmental Footprint of Ruminants by Breeding Low Methanogenic Forages Utilizing Haplotype Variation.</title>
        <authorList>
            <person name="Kaur P."/>
            <person name="Appels R."/>
            <person name="Bayer P.E."/>
            <person name="Keeble-Gagnere G."/>
            <person name="Wang J."/>
            <person name="Hirakawa H."/>
            <person name="Shirasawa K."/>
            <person name="Vercoe P."/>
            <person name="Stefanova K."/>
            <person name="Durmic Z."/>
            <person name="Nichols P."/>
            <person name="Revell C."/>
            <person name="Isobe S.N."/>
            <person name="Edwards D."/>
            <person name="Erskine W."/>
        </authorList>
    </citation>
    <scope>NUCLEOTIDE SEQUENCE [LARGE SCALE GENOMIC DNA]</scope>
    <source>
        <strain evidence="2">cv. Daliak</strain>
    </source>
</reference>
<organism evidence="1 2">
    <name type="scientific">Trifolium subterraneum</name>
    <name type="common">Subterranean clover</name>
    <dbReference type="NCBI Taxonomy" id="3900"/>
    <lineage>
        <taxon>Eukaryota</taxon>
        <taxon>Viridiplantae</taxon>
        <taxon>Streptophyta</taxon>
        <taxon>Embryophyta</taxon>
        <taxon>Tracheophyta</taxon>
        <taxon>Spermatophyta</taxon>
        <taxon>Magnoliopsida</taxon>
        <taxon>eudicotyledons</taxon>
        <taxon>Gunneridae</taxon>
        <taxon>Pentapetalae</taxon>
        <taxon>rosids</taxon>
        <taxon>fabids</taxon>
        <taxon>Fabales</taxon>
        <taxon>Fabaceae</taxon>
        <taxon>Papilionoideae</taxon>
        <taxon>50 kb inversion clade</taxon>
        <taxon>NPAAA clade</taxon>
        <taxon>Hologalegina</taxon>
        <taxon>IRL clade</taxon>
        <taxon>Trifolieae</taxon>
        <taxon>Trifolium</taxon>
    </lineage>
</organism>